<name>A0A367GRC0_9SPHI</name>
<evidence type="ECO:0000256" key="2">
    <source>
        <dbReference type="SAM" id="SignalP"/>
    </source>
</evidence>
<dbReference type="SMART" id="SM00028">
    <property type="entry name" value="TPR"/>
    <property type="match status" value="4"/>
</dbReference>
<feature type="repeat" description="TPR" evidence="1">
    <location>
        <begin position="96"/>
        <end position="129"/>
    </location>
</feature>
<feature type="repeat" description="TPR" evidence="1">
    <location>
        <begin position="130"/>
        <end position="163"/>
    </location>
</feature>
<dbReference type="PROSITE" id="PS50005">
    <property type="entry name" value="TPR"/>
    <property type="match status" value="3"/>
</dbReference>
<dbReference type="PANTHER" id="PTHR12558:SF33">
    <property type="entry name" value="BLL7664 PROTEIN"/>
    <property type="match status" value="1"/>
</dbReference>
<proteinExistence type="predicted"/>
<dbReference type="AlphaFoldDB" id="A0A367GRC0"/>
<feature type="repeat" description="TPR" evidence="1">
    <location>
        <begin position="25"/>
        <end position="58"/>
    </location>
</feature>
<keyword evidence="1" id="KW-0802">TPR repeat</keyword>
<evidence type="ECO:0000313" key="4">
    <source>
        <dbReference type="Proteomes" id="UP000253209"/>
    </source>
</evidence>
<sequence>MHLHLKLRAATLLFIIALNAKAQDTRVLIKEGILLSNDKNYTAAIAKFKLALTSEPDNPSANYQLAFTLNASGKAAEAVPYLQRATASDSATAITGAAYALLGSIYDRTNQPQKAIQNLKSAIKINPGDHLLHYNLGLVYFRTRDYAGAENSAVNALKFAPHHPGSMRLYALVTFHQNKRAPALLALCQFLWLDPKGGKSAEAYGNLQSILSGGVLKPEPGLKPLNANNRALNDIIAKAARSASAKKYATATDKLTGQLKEVFEGIGLLTAKQSGNDSVSTVLAARYYALSKTTHLPVYTQIISQGSAPTAATWLKTNQQKVSAIREWYAVAK</sequence>
<dbReference type="RefSeq" id="WP_114004054.1">
    <property type="nucleotide sequence ID" value="NZ_QGDC01000002.1"/>
</dbReference>
<dbReference type="InterPro" id="IPR011990">
    <property type="entry name" value="TPR-like_helical_dom_sf"/>
</dbReference>
<accession>A0A367GRC0</accession>
<evidence type="ECO:0000256" key="1">
    <source>
        <dbReference type="PROSITE-ProRule" id="PRU00339"/>
    </source>
</evidence>
<dbReference type="SUPFAM" id="SSF48452">
    <property type="entry name" value="TPR-like"/>
    <property type="match status" value="1"/>
</dbReference>
<evidence type="ECO:0000313" key="3">
    <source>
        <dbReference type="EMBL" id="RCH56017.1"/>
    </source>
</evidence>
<dbReference type="Pfam" id="PF13424">
    <property type="entry name" value="TPR_12"/>
    <property type="match status" value="1"/>
</dbReference>
<protein>
    <submittedName>
        <fullName evidence="3">Uncharacterized protein</fullName>
    </submittedName>
</protein>
<keyword evidence="2" id="KW-0732">Signal</keyword>
<feature type="signal peptide" evidence="2">
    <location>
        <begin position="1"/>
        <end position="22"/>
    </location>
</feature>
<feature type="chain" id="PRO_5016619856" evidence="2">
    <location>
        <begin position="23"/>
        <end position="333"/>
    </location>
</feature>
<gene>
    <name evidence="3" type="ORF">DJ568_04515</name>
</gene>
<dbReference type="Gene3D" id="1.25.40.10">
    <property type="entry name" value="Tetratricopeptide repeat domain"/>
    <property type="match status" value="2"/>
</dbReference>
<dbReference type="OrthoDB" id="793001at2"/>
<organism evidence="3 4">
    <name type="scientific">Mucilaginibacter hurinus</name>
    <dbReference type="NCBI Taxonomy" id="2201324"/>
    <lineage>
        <taxon>Bacteria</taxon>
        <taxon>Pseudomonadati</taxon>
        <taxon>Bacteroidota</taxon>
        <taxon>Sphingobacteriia</taxon>
        <taxon>Sphingobacteriales</taxon>
        <taxon>Sphingobacteriaceae</taxon>
        <taxon>Mucilaginibacter</taxon>
    </lineage>
</organism>
<dbReference type="PANTHER" id="PTHR12558">
    <property type="entry name" value="CELL DIVISION CYCLE 16,23,27"/>
    <property type="match status" value="1"/>
</dbReference>
<keyword evidence="4" id="KW-1185">Reference proteome</keyword>
<comment type="caution">
    <text evidence="3">The sequence shown here is derived from an EMBL/GenBank/DDBJ whole genome shotgun (WGS) entry which is preliminary data.</text>
</comment>
<reference evidence="3 4" key="1">
    <citation type="submission" date="2018-05" db="EMBL/GenBank/DDBJ databases">
        <title>Mucilaginibacter hurinus sp. nov., isolated from briquette warehouse soil.</title>
        <authorList>
            <person name="Choi L."/>
        </authorList>
    </citation>
    <scope>NUCLEOTIDE SEQUENCE [LARGE SCALE GENOMIC DNA]</scope>
    <source>
        <strain evidence="3 4">ZR32</strain>
    </source>
</reference>
<dbReference type="Proteomes" id="UP000253209">
    <property type="component" value="Unassembled WGS sequence"/>
</dbReference>
<dbReference type="EMBL" id="QGDC01000002">
    <property type="protein sequence ID" value="RCH56017.1"/>
    <property type="molecule type" value="Genomic_DNA"/>
</dbReference>
<dbReference type="InterPro" id="IPR019734">
    <property type="entry name" value="TPR_rpt"/>
</dbReference>